<dbReference type="EMBL" id="BPLQ01015713">
    <property type="protein sequence ID" value="GIY90500.1"/>
    <property type="molecule type" value="Genomic_DNA"/>
</dbReference>
<gene>
    <name evidence="1" type="ORF">CDAR_195121</name>
</gene>
<dbReference type="Proteomes" id="UP001054837">
    <property type="component" value="Unassembled WGS sequence"/>
</dbReference>
<dbReference type="AlphaFoldDB" id="A0AAV4X8I4"/>
<sequence>MKHLLKSDESVKGLGGEGGPFKIAPFCFTFEQQTMFAEEETTTTANPKLHRGGQSETFDKIKTQLSSLLNDWHSITQARQGKSNSSMLFGTAAAL</sequence>
<protein>
    <submittedName>
        <fullName evidence="1">Uncharacterized protein</fullName>
    </submittedName>
</protein>
<proteinExistence type="predicted"/>
<evidence type="ECO:0000313" key="2">
    <source>
        <dbReference type="Proteomes" id="UP001054837"/>
    </source>
</evidence>
<comment type="caution">
    <text evidence="1">The sequence shown here is derived from an EMBL/GenBank/DDBJ whole genome shotgun (WGS) entry which is preliminary data.</text>
</comment>
<accession>A0AAV4X8I4</accession>
<evidence type="ECO:0000313" key="1">
    <source>
        <dbReference type="EMBL" id="GIY90500.1"/>
    </source>
</evidence>
<reference evidence="1 2" key="1">
    <citation type="submission" date="2021-06" db="EMBL/GenBank/DDBJ databases">
        <title>Caerostris darwini draft genome.</title>
        <authorList>
            <person name="Kono N."/>
            <person name="Arakawa K."/>
        </authorList>
    </citation>
    <scope>NUCLEOTIDE SEQUENCE [LARGE SCALE GENOMIC DNA]</scope>
</reference>
<keyword evidence="2" id="KW-1185">Reference proteome</keyword>
<name>A0AAV4X8I4_9ARAC</name>
<organism evidence="1 2">
    <name type="scientific">Caerostris darwini</name>
    <dbReference type="NCBI Taxonomy" id="1538125"/>
    <lineage>
        <taxon>Eukaryota</taxon>
        <taxon>Metazoa</taxon>
        <taxon>Ecdysozoa</taxon>
        <taxon>Arthropoda</taxon>
        <taxon>Chelicerata</taxon>
        <taxon>Arachnida</taxon>
        <taxon>Araneae</taxon>
        <taxon>Araneomorphae</taxon>
        <taxon>Entelegynae</taxon>
        <taxon>Araneoidea</taxon>
        <taxon>Araneidae</taxon>
        <taxon>Caerostris</taxon>
    </lineage>
</organism>